<organism evidence="2 3">
    <name type="scientific">Pterulicium gracile</name>
    <dbReference type="NCBI Taxonomy" id="1884261"/>
    <lineage>
        <taxon>Eukaryota</taxon>
        <taxon>Fungi</taxon>
        <taxon>Dikarya</taxon>
        <taxon>Basidiomycota</taxon>
        <taxon>Agaricomycotina</taxon>
        <taxon>Agaricomycetes</taxon>
        <taxon>Agaricomycetidae</taxon>
        <taxon>Agaricales</taxon>
        <taxon>Pleurotineae</taxon>
        <taxon>Pterulaceae</taxon>
        <taxon>Pterulicium</taxon>
    </lineage>
</organism>
<keyword evidence="3" id="KW-1185">Reference proteome</keyword>
<dbReference type="Proteomes" id="UP000305067">
    <property type="component" value="Unassembled WGS sequence"/>
</dbReference>
<protein>
    <submittedName>
        <fullName evidence="2">Uncharacterized protein</fullName>
    </submittedName>
</protein>
<evidence type="ECO:0000313" key="3">
    <source>
        <dbReference type="Proteomes" id="UP000305067"/>
    </source>
</evidence>
<sequence length="315" mass="35586">MDSLQGIFEAINKATQHDLGVLISKRPVTDICDRPTTVLACHGEFGETYTSRMLGGDSPHPQALSQEEREWDNEAGPLAGPRVTSSIKLCKTFARGYPRHLEELLNSIDQPDLPLLLQQFLYDITRPDGTPTAADLCLTQFPDFLCTLRVHHSAVGRFYAPRDLCEAGGMYRQRIRSCPNWQGEYERRDTVLIVQNADLGMVGMEVARVYLFFPFERDDVGYSCALIHWFDAVFARLDPLTGMWTVEPQYCGDTKALQVVHLDSIARAVHLLPCYTHGDHPLSPSFHFSRSLDYFSRFYVIIRNLGIRTPGMLGS</sequence>
<dbReference type="OrthoDB" id="3187773at2759"/>
<dbReference type="EMBL" id="ML178973">
    <property type="protein sequence ID" value="TFK95081.1"/>
    <property type="molecule type" value="Genomic_DNA"/>
</dbReference>
<name>A0A5C3PZV4_9AGAR</name>
<feature type="region of interest" description="Disordered" evidence="1">
    <location>
        <begin position="52"/>
        <end position="74"/>
    </location>
</feature>
<dbReference type="AlphaFoldDB" id="A0A5C3PZV4"/>
<reference evidence="2 3" key="1">
    <citation type="journal article" date="2019" name="Nat. Ecol. Evol.">
        <title>Megaphylogeny resolves global patterns of mushroom evolution.</title>
        <authorList>
            <person name="Varga T."/>
            <person name="Krizsan K."/>
            <person name="Foldi C."/>
            <person name="Dima B."/>
            <person name="Sanchez-Garcia M."/>
            <person name="Sanchez-Ramirez S."/>
            <person name="Szollosi G.J."/>
            <person name="Szarkandi J.G."/>
            <person name="Papp V."/>
            <person name="Albert L."/>
            <person name="Andreopoulos W."/>
            <person name="Angelini C."/>
            <person name="Antonin V."/>
            <person name="Barry K.W."/>
            <person name="Bougher N.L."/>
            <person name="Buchanan P."/>
            <person name="Buyck B."/>
            <person name="Bense V."/>
            <person name="Catcheside P."/>
            <person name="Chovatia M."/>
            <person name="Cooper J."/>
            <person name="Damon W."/>
            <person name="Desjardin D."/>
            <person name="Finy P."/>
            <person name="Geml J."/>
            <person name="Haridas S."/>
            <person name="Hughes K."/>
            <person name="Justo A."/>
            <person name="Karasinski D."/>
            <person name="Kautmanova I."/>
            <person name="Kiss B."/>
            <person name="Kocsube S."/>
            <person name="Kotiranta H."/>
            <person name="LaButti K.M."/>
            <person name="Lechner B.E."/>
            <person name="Liimatainen K."/>
            <person name="Lipzen A."/>
            <person name="Lukacs Z."/>
            <person name="Mihaltcheva S."/>
            <person name="Morgado L.N."/>
            <person name="Niskanen T."/>
            <person name="Noordeloos M.E."/>
            <person name="Ohm R.A."/>
            <person name="Ortiz-Santana B."/>
            <person name="Ovrebo C."/>
            <person name="Racz N."/>
            <person name="Riley R."/>
            <person name="Savchenko A."/>
            <person name="Shiryaev A."/>
            <person name="Soop K."/>
            <person name="Spirin V."/>
            <person name="Szebenyi C."/>
            <person name="Tomsovsky M."/>
            <person name="Tulloss R.E."/>
            <person name="Uehling J."/>
            <person name="Grigoriev I.V."/>
            <person name="Vagvolgyi C."/>
            <person name="Papp T."/>
            <person name="Martin F.M."/>
            <person name="Miettinen O."/>
            <person name="Hibbett D.S."/>
            <person name="Nagy L.G."/>
        </authorList>
    </citation>
    <scope>NUCLEOTIDE SEQUENCE [LARGE SCALE GENOMIC DNA]</scope>
    <source>
        <strain evidence="2 3">CBS 309.79</strain>
    </source>
</reference>
<dbReference type="STRING" id="1884261.A0A5C3PZV4"/>
<evidence type="ECO:0000313" key="2">
    <source>
        <dbReference type="EMBL" id="TFK95081.1"/>
    </source>
</evidence>
<gene>
    <name evidence="2" type="ORF">BDV98DRAFT_659934</name>
</gene>
<proteinExistence type="predicted"/>
<evidence type="ECO:0000256" key="1">
    <source>
        <dbReference type="SAM" id="MobiDB-lite"/>
    </source>
</evidence>
<accession>A0A5C3PZV4</accession>